<evidence type="ECO:0000256" key="4">
    <source>
        <dbReference type="ARBA" id="ARBA00055538"/>
    </source>
</evidence>
<comment type="similarity">
    <text evidence="1">Belongs to the bacterial solute-binding protein SsuA/TauA family.</text>
</comment>
<dbReference type="Gene3D" id="3.40.190.10">
    <property type="entry name" value="Periplasmic binding protein-like II"/>
    <property type="match status" value="2"/>
</dbReference>
<keyword evidence="3" id="KW-0732">Signal</keyword>
<comment type="function">
    <text evidence="4">Part of a binding-protein-dependent transport system for aliphatic sulfonates. Putative binding protein.</text>
</comment>
<evidence type="ECO:0000256" key="5">
    <source>
        <dbReference type="ARBA" id="ARBA00070228"/>
    </source>
</evidence>
<dbReference type="NCBIfam" id="TIGR01728">
    <property type="entry name" value="SsuA_fam"/>
    <property type="match status" value="1"/>
</dbReference>
<dbReference type="CDD" id="cd13558">
    <property type="entry name" value="PBP2_SsuA_like_2"/>
    <property type="match status" value="1"/>
</dbReference>
<dbReference type="AlphaFoldDB" id="A0A2A2WM12"/>
<proteinExistence type="inferred from homology"/>
<dbReference type="Pfam" id="PF12974">
    <property type="entry name" value="Phosphonate-bd"/>
    <property type="match status" value="1"/>
</dbReference>
<dbReference type="GO" id="GO:0016020">
    <property type="term" value="C:membrane"/>
    <property type="evidence" value="ECO:0007669"/>
    <property type="project" value="InterPro"/>
</dbReference>
<dbReference type="OrthoDB" id="506623at2"/>
<gene>
    <name evidence="7" type="ORF">CEY15_14770</name>
</gene>
<dbReference type="SUPFAM" id="SSF53850">
    <property type="entry name" value="Periplasmic binding protein-like II"/>
    <property type="match status" value="1"/>
</dbReference>
<dbReference type="Proteomes" id="UP000218810">
    <property type="component" value="Unassembled WGS sequence"/>
</dbReference>
<feature type="domain" description="Solute-binding protein family 3/N-terminal" evidence="6">
    <location>
        <begin position="56"/>
        <end position="271"/>
    </location>
</feature>
<evidence type="ECO:0000313" key="7">
    <source>
        <dbReference type="EMBL" id="PAY22232.1"/>
    </source>
</evidence>
<dbReference type="FunFam" id="3.40.190.10:FF:000050">
    <property type="entry name" value="Sulfonate ABC transporter substrate-binding protein"/>
    <property type="match status" value="1"/>
</dbReference>
<dbReference type="PANTHER" id="PTHR30024:SF48">
    <property type="entry name" value="ABC TRANSPORTER SUBSTRATE-BINDING PROTEIN"/>
    <property type="match status" value="1"/>
</dbReference>
<dbReference type="RefSeq" id="WP_095719069.1">
    <property type="nucleotide sequence ID" value="NZ_NTGA01000027.1"/>
</dbReference>
<evidence type="ECO:0000313" key="8">
    <source>
        <dbReference type="Proteomes" id="UP000218810"/>
    </source>
</evidence>
<comment type="caution">
    <text evidence="7">The sequence shown here is derived from an EMBL/GenBank/DDBJ whole genome shotgun (WGS) entry which is preliminary data.</text>
</comment>
<accession>A0A2A2WM12</accession>
<keyword evidence="8" id="KW-1185">Reference proteome</keyword>
<dbReference type="InterPro" id="IPR010067">
    <property type="entry name" value="ABC_SsuA_sub-bd"/>
</dbReference>
<dbReference type="SMART" id="SM00062">
    <property type="entry name" value="PBPb"/>
    <property type="match status" value="1"/>
</dbReference>
<dbReference type="GO" id="GO:0042626">
    <property type="term" value="F:ATPase-coupled transmembrane transporter activity"/>
    <property type="evidence" value="ECO:0007669"/>
    <property type="project" value="InterPro"/>
</dbReference>
<dbReference type="EMBL" id="NTGA01000027">
    <property type="protein sequence ID" value="PAY22232.1"/>
    <property type="molecule type" value="Genomic_DNA"/>
</dbReference>
<dbReference type="PANTHER" id="PTHR30024">
    <property type="entry name" value="ALIPHATIC SULFONATES-BINDING PROTEIN-RELATED"/>
    <property type="match status" value="1"/>
</dbReference>
<sequence>MTTTLSPIHRRSAFPAVLLALSLIVLLVGAGCATRDSEASVPVPDRVDLEDLSDLVLRVGDQKGGTQALLTAAGELDDLPYEIEFSTFTSGPPQVEALNAGQIDLAVTGNTPPVFGAAAGARASIVSAYANRGEGDRILVPGDSPVRSVADLAGRKVLVAKGTSAHGHLLLQLRGAGLSPDSVEMVFLQPAEAGSAFARGDADAWAIWDPYTAITQTTTDARTIATAAEASNGFWFGLASHDALADARRQTAIADLLVRLAQAGTWTVENPAQWAAFYGEAVGLTPEAADLSQGRSTRRPVSLADTVEREQQLADVFTEDGQIDPVDIEGLVDDRYADVLGPVVGPVPGR</sequence>
<evidence type="ECO:0000259" key="6">
    <source>
        <dbReference type="SMART" id="SM00062"/>
    </source>
</evidence>
<organism evidence="7 8">
    <name type="scientific">Dietzia natronolimnaea</name>
    <dbReference type="NCBI Taxonomy" id="161920"/>
    <lineage>
        <taxon>Bacteria</taxon>
        <taxon>Bacillati</taxon>
        <taxon>Actinomycetota</taxon>
        <taxon>Actinomycetes</taxon>
        <taxon>Mycobacteriales</taxon>
        <taxon>Dietziaceae</taxon>
        <taxon>Dietzia</taxon>
    </lineage>
</organism>
<evidence type="ECO:0000256" key="2">
    <source>
        <dbReference type="ARBA" id="ARBA00022448"/>
    </source>
</evidence>
<protein>
    <recommendedName>
        <fullName evidence="5">Putative aliphatic sulfonates-binding protein</fullName>
    </recommendedName>
</protein>
<name>A0A2A2WM12_9ACTN</name>
<keyword evidence="2" id="KW-0813">Transport</keyword>
<dbReference type="InterPro" id="IPR001638">
    <property type="entry name" value="Solute-binding_3/MltF_N"/>
</dbReference>
<evidence type="ECO:0000256" key="3">
    <source>
        <dbReference type="ARBA" id="ARBA00022729"/>
    </source>
</evidence>
<evidence type="ECO:0000256" key="1">
    <source>
        <dbReference type="ARBA" id="ARBA00010742"/>
    </source>
</evidence>
<reference evidence="8" key="1">
    <citation type="submission" date="2017-09" db="EMBL/GenBank/DDBJ databases">
        <authorList>
            <person name="Zhang Y."/>
            <person name="Huang X."/>
            <person name="Liu J."/>
            <person name="Lu L."/>
            <person name="Peng K."/>
        </authorList>
    </citation>
    <scope>NUCLEOTIDE SEQUENCE [LARGE SCALE GENOMIC DNA]</scope>
    <source>
        <strain evidence="8">S-XJ-1</strain>
    </source>
</reference>